<keyword evidence="3 4" id="KW-0443">Lipid metabolism</keyword>
<evidence type="ECO:0000256" key="4">
    <source>
        <dbReference type="PROSITE-ProRule" id="PRU01161"/>
    </source>
</evidence>
<dbReference type="InterPro" id="IPR016035">
    <property type="entry name" value="Acyl_Trfase/lysoPLipase"/>
</dbReference>
<feature type="short sequence motif" description="DGA/G" evidence="4">
    <location>
        <begin position="299"/>
        <end position="301"/>
    </location>
</feature>
<dbReference type="EMBL" id="JBHSWI010000001">
    <property type="protein sequence ID" value="MFC6646434.1"/>
    <property type="molecule type" value="Genomic_DNA"/>
</dbReference>
<evidence type="ECO:0000256" key="6">
    <source>
        <dbReference type="SAM" id="SignalP"/>
    </source>
</evidence>
<feature type="compositionally biased region" description="Polar residues" evidence="5">
    <location>
        <begin position="76"/>
        <end position="94"/>
    </location>
</feature>
<feature type="active site" description="Nucleophile" evidence="4">
    <location>
        <position position="154"/>
    </location>
</feature>
<proteinExistence type="predicted"/>
<evidence type="ECO:0000256" key="5">
    <source>
        <dbReference type="SAM" id="MobiDB-lite"/>
    </source>
</evidence>
<reference evidence="9" key="1">
    <citation type="journal article" date="2019" name="Int. J. Syst. Evol. Microbiol.">
        <title>The Global Catalogue of Microorganisms (GCM) 10K type strain sequencing project: providing services to taxonomists for standard genome sequencing and annotation.</title>
        <authorList>
            <consortium name="The Broad Institute Genomics Platform"/>
            <consortium name="The Broad Institute Genome Sequencing Center for Infectious Disease"/>
            <person name="Wu L."/>
            <person name="Ma J."/>
        </authorList>
    </citation>
    <scope>NUCLEOTIDE SEQUENCE [LARGE SCALE GENOMIC DNA]</scope>
    <source>
        <strain evidence="9">CGMCC 1.16026</strain>
    </source>
</reference>
<comment type="caution">
    <text evidence="4">Lacks conserved residue(s) required for the propagation of feature annotation.</text>
</comment>
<evidence type="ECO:0000256" key="1">
    <source>
        <dbReference type="ARBA" id="ARBA00022801"/>
    </source>
</evidence>
<dbReference type="PANTHER" id="PTHR14226">
    <property type="entry name" value="NEUROPATHY TARGET ESTERASE/SWISS CHEESE D.MELANOGASTER"/>
    <property type="match status" value="1"/>
</dbReference>
<organism evidence="8 9">
    <name type="scientific">Granulicella cerasi</name>
    <dbReference type="NCBI Taxonomy" id="741063"/>
    <lineage>
        <taxon>Bacteria</taxon>
        <taxon>Pseudomonadati</taxon>
        <taxon>Acidobacteriota</taxon>
        <taxon>Terriglobia</taxon>
        <taxon>Terriglobales</taxon>
        <taxon>Acidobacteriaceae</taxon>
        <taxon>Granulicella</taxon>
    </lineage>
</organism>
<evidence type="ECO:0000256" key="3">
    <source>
        <dbReference type="ARBA" id="ARBA00023098"/>
    </source>
</evidence>
<feature type="chain" id="PRO_5045850415" evidence="6">
    <location>
        <begin position="27"/>
        <end position="824"/>
    </location>
</feature>
<dbReference type="CDD" id="cd07205">
    <property type="entry name" value="Pat_PNPLA6_PNPLA7_NTE1_like"/>
    <property type="match status" value="1"/>
</dbReference>
<dbReference type="Pfam" id="PF01734">
    <property type="entry name" value="Patatin"/>
    <property type="match status" value="1"/>
</dbReference>
<evidence type="ECO:0000313" key="8">
    <source>
        <dbReference type="EMBL" id="MFC6646434.1"/>
    </source>
</evidence>
<keyword evidence="6" id="KW-0732">Signal</keyword>
<protein>
    <submittedName>
        <fullName evidence="8">Patatin-like phospholipase family protein</fullName>
    </submittedName>
</protein>
<evidence type="ECO:0000313" key="9">
    <source>
        <dbReference type="Proteomes" id="UP001596391"/>
    </source>
</evidence>
<dbReference type="RefSeq" id="WP_263370103.1">
    <property type="nucleotide sequence ID" value="NZ_JAGSYD010000001.1"/>
</dbReference>
<dbReference type="InterPro" id="IPR050301">
    <property type="entry name" value="NTE"/>
</dbReference>
<feature type="short sequence motif" description="GXSXG" evidence="4">
    <location>
        <begin position="152"/>
        <end position="156"/>
    </location>
</feature>
<feature type="signal peptide" evidence="6">
    <location>
        <begin position="1"/>
        <end position="26"/>
    </location>
</feature>
<feature type="domain" description="PNPLA" evidence="7">
    <location>
        <begin position="121"/>
        <end position="312"/>
    </location>
</feature>
<dbReference type="InterPro" id="IPR002641">
    <property type="entry name" value="PNPLA_dom"/>
</dbReference>
<dbReference type="Proteomes" id="UP001596391">
    <property type="component" value="Unassembled WGS sequence"/>
</dbReference>
<feature type="region of interest" description="Disordered" evidence="5">
    <location>
        <begin position="40"/>
        <end position="94"/>
    </location>
</feature>
<name>A0ABW1ZBH8_9BACT</name>
<evidence type="ECO:0000259" key="7">
    <source>
        <dbReference type="PROSITE" id="PS51635"/>
    </source>
</evidence>
<sequence>MNRRSVSLAAALLLTTVPASSAFAQAASAAQPVIDGQQVLQSGKGNGRSAANTAAGVGSKDAPSQTDKQAAPAGQDKSSASKPATGGSSEVSASVTKLKLGPLDPSTPPTNVPHNRPVIGVAMGGGAALGMSEIGTLQWMEEHHIPVDVIAGTSMGSILAALYSTGKTPEQMKHILTDQSVNRVFRIGADYEGLNYRRREESREIPAGLGVGLKHGVSLRNSLLTDTGLNELLDREFMAYNDQTDFNNLPIPFRCQATDLNDAKTVTFARGSLQNAVRASASIPGVFRPFEMNGHEFVDGAILQNLPTQDLKSMKADVIIAISLPLSPVGKGDLDSILGVLQRAFSVGIEANEANSRKLANVVVMPDTSGFTANSYLETDKLAKRGYEAAEKHKDELMKYALSDADWDAYIAHKRSLMRPAPGNVIRVTVHAPNSQVKSVVETIFAPVAGKPINLDDVEKRLSDVRSDGRYDADYTIGYADADSNEPIILVDVRDKKTGPPFLDLGFDLQAQTGGVTRATVATIFKWQDLGGYGSSLRANIDLGFRTRAELEYYWKPQPLGHFFLAPRAGITRRPYYIYQGDYRVSERQSQYTGVAGDAGWSDNKYQEARVGIDFENVQWTATTGFDNYPDYGGNATLFHGHYVYDNQDRALVPSRGMRAVFDAGYWRNTTLSALTNTVSAGAPKFTGQIEAAHTLSKKNTFLFNIEGGTLGNHNVAQPYRFTLGGPLRLAASAIDQYRGTDYWLATPGYLHRIAKLPAPLGQSIYVGGAYEIGQMRAPDAATITRQDVYFGLFAETPLGVVTLAPSFGDHGERKFTFTLGKFF</sequence>
<dbReference type="Gene3D" id="2.40.160.50">
    <property type="entry name" value="membrane protein fhac: a member of the omp85/tpsb transporter family"/>
    <property type="match status" value="1"/>
</dbReference>
<comment type="caution">
    <text evidence="8">The sequence shown here is derived from an EMBL/GenBank/DDBJ whole genome shotgun (WGS) entry which is preliminary data.</text>
</comment>
<evidence type="ECO:0000256" key="2">
    <source>
        <dbReference type="ARBA" id="ARBA00022963"/>
    </source>
</evidence>
<dbReference type="PANTHER" id="PTHR14226:SF29">
    <property type="entry name" value="NEUROPATHY TARGET ESTERASE SWS"/>
    <property type="match status" value="1"/>
</dbReference>
<gene>
    <name evidence="8" type="ORF">ACFQBQ_12730</name>
</gene>
<keyword evidence="9" id="KW-1185">Reference proteome</keyword>
<dbReference type="PROSITE" id="PS51635">
    <property type="entry name" value="PNPLA"/>
    <property type="match status" value="1"/>
</dbReference>
<keyword evidence="2 4" id="KW-0442">Lipid degradation</keyword>
<dbReference type="SUPFAM" id="SSF52151">
    <property type="entry name" value="FabD/lysophospholipase-like"/>
    <property type="match status" value="1"/>
</dbReference>
<keyword evidence="1 4" id="KW-0378">Hydrolase</keyword>
<feature type="active site" description="Proton acceptor" evidence="4">
    <location>
        <position position="299"/>
    </location>
</feature>
<accession>A0ABW1ZBH8</accession>
<dbReference type="Gene3D" id="3.40.1090.10">
    <property type="entry name" value="Cytosolic phospholipase A2 catalytic domain"/>
    <property type="match status" value="2"/>
</dbReference>